<dbReference type="SUPFAM" id="SSF47413">
    <property type="entry name" value="lambda repressor-like DNA-binding domains"/>
    <property type="match status" value="1"/>
</dbReference>
<evidence type="ECO:0000313" key="2">
    <source>
        <dbReference type="EMBL" id="KSU86557.1"/>
    </source>
</evidence>
<protein>
    <recommendedName>
        <fullName evidence="1">HTH cro/C1-type domain-containing protein</fullName>
    </recommendedName>
</protein>
<dbReference type="PROSITE" id="PS50943">
    <property type="entry name" value="HTH_CROC1"/>
    <property type="match status" value="1"/>
</dbReference>
<dbReference type="EMBL" id="LNQP01000077">
    <property type="protein sequence ID" value="KSU86557.1"/>
    <property type="molecule type" value="Genomic_DNA"/>
</dbReference>
<feature type="domain" description="HTH cro/C1-type" evidence="1">
    <location>
        <begin position="7"/>
        <end position="62"/>
    </location>
</feature>
<dbReference type="GO" id="GO:0003677">
    <property type="term" value="F:DNA binding"/>
    <property type="evidence" value="ECO:0007669"/>
    <property type="project" value="InterPro"/>
</dbReference>
<evidence type="ECO:0000313" key="3">
    <source>
        <dbReference type="Proteomes" id="UP000053681"/>
    </source>
</evidence>
<name>A0A0V8JI72_9BACI</name>
<dbReference type="RefSeq" id="WP_062687229.1">
    <property type="nucleotide sequence ID" value="NZ_KQ758692.1"/>
</dbReference>
<dbReference type="PANTHER" id="PTHR37301:SF1">
    <property type="entry name" value="DNA-BINDING PROTEIN"/>
    <property type="match status" value="1"/>
</dbReference>
<dbReference type="InterPro" id="IPR001387">
    <property type="entry name" value="Cro/C1-type_HTH"/>
</dbReference>
<dbReference type="CDD" id="cd00093">
    <property type="entry name" value="HTH_XRE"/>
    <property type="match status" value="1"/>
</dbReference>
<reference evidence="2 3" key="1">
    <citation type="submission" date="2015-11" db="EMBL/GenBank/DDBJ databases">
        <title>Bacillus caseinolyticus sp nov.</title>
        <authorList>
            <person name="Dastager S.G."/>
            <person name="Mawlankar R."/>
        </authorList>
    </citation>
    <scope>NUCLEOTIDE SEQUENCE [LARGE SCALE GENOMIC DNA]</scope>
    <source>
        <strain evidence="2 3">SGD-V-76</strain>
    </source>
</reference>
<keyword evidence="3" id="KW-1185">Reference proteome</keyword>
<dbReference type="PANTHER" id="PTHR37301">
    <property type="entry name" value="DNA-BINDING PROTEIN-RELATED"/>
    <property type="match status" value="1"/>
</dbReference>
<accession>A0A0V8JI72</accession>
<proteinExistence type="predicted"/>
<dbReference type="Gene3D" id="1.10.260.40">
    <property type="entry name" value="lambda repressor-like DNA-binding domains"/>
    <property type="match status" value="1"/>
</dbReference>
<dbReference type="AlphaFoldDB" id="A0A0V8JI72"/>
<organism evidence="2 3">
    <name type="scientific">Priestia veravalensis</name>
    <dbReference type="NCBI Taxonomy" id="1414648"/>
    <lineage>
        <taxon>Bacteria</taxon>
        <taxon>Bacillati</taxon>
        <taxon>Bacillota</taxon>
        <taxon>Bacilli</taxon>
        <taxon>Bacillales</taxon>
        <taxon>Bacillaceae</taxon>
        <taxon>Priestia</taxon>
    </lineage>
</organism>
<dbReference type="InterPro" id="IPR010982">
    <property type="entry name" value="Lambda_DNA-bd_dom_sf"/>
</dbReference>
<dbReference type="Proteomes" id="UP000053681">
    <property type="component" value="Unassembled WGS sequence"/>
</dbReference>
<dbReference type="Pfam" id="PF13443">
    <property type="entry name" value="HTH_26"/>
    <property type="match status" value="1"/>
</dbReference>
<evidence type="ECO:0000259" key="1">
    <source>
        <dbReference type="PROSITE" id="PS50943"/>
    </source>
</evidence>
<gene>
    <name evidence="2" type="ORF">AS180_17870</name>
</gene>
<comment type="caution">
    <text evidence="2">The sequence shown here is derived from an EMBL/GenBank/DDBJ whole genome shotgun (WGS) entry which is preliminary data.</text>
</comment>
<dbReference type="SMART" id="SM00530">
    <property type="entry name" value="HTH_XRE"/>
    <property type="match status" value="1"/>
</dbReference>
<sequence length="71" mass="8378">MTVRIHLSEWLGKKKWTQKQLAEITGIRPATISALYHEDVKRIEIEQMNELCKAFECQIGDLFEYVPDQKK</sequence>